<evidence type="ECO:0000256" key="1">
    <source>
        <dbReference type="SAM" id="MobiDB-lite"/>
    </source>
</evidence>
<sequence length="77" mass="8926">MTIEQTENLNQKVSRRGSTGALKRKNEDTEQTSNKNSIFDLQNQMINVEPQRKKQKNSKKTAEREEATKIPIPIKQK</sequence>
<dbReference type="Proteomes" id="UP000663879">
    <property type="component" value="Unassembled WGS sequence"/>
</dbReference>
<feature type="compositionally biased region" description="Polar residues" evidence="1">
    <location>
        <begin position="1"/>
        <end position="12"/>
    </location>
</feature>
<evidence type="ECO:0000313" key="3">
    <source>
        <dbReference type="Proteomes" id="UP000663879"/>
    </source>
</evidence>
<dbReference type="EMBL" id="CAJNOC010002704">
    <property type="protein sequence ID" value="CAF0947393.1"/>
    <property type="molecule type" value="Genomic_DNA"/>
</dbReference>
<feature type="compositionally biased region" description="Polar residues" evidence="1">
    <location>
        <begin position="31"/>
        <end position="46"/>
    </location>
</feature>
<comment type="caution">
    <text evidence="2">The sequence shown here is derived from an EMBL/GenBank/DDBJ whole genome shotgun (WGS) entry which is preliminary data.</text>
</comment>
<gene>
    <name evidence="2" type="ORF">OXX778_LOCUS13759</name>
</gene>
<dbReference type="AlphaFoldDB" id="A0A814CXS9"/>
<protein>
    <submittedName>
        <fullName evidence="2">Uncharacterized protein</fullName>
    </submittedName>
</protein>
<name>A0A814CXS9_9BILA</name>
<feature type="region of interest" description="Disordered" evidence="1">
    <location>
        <begin position="1"/>
        <end position="77"/>
    </location>
</feature>
<accession>A0A814CXS9</accession>
<reference evidence="2" key="1">
    <citation type="submission" date="2021-02" db="EMBL/GenBank/DDBJ databases">
        <authorList>
            <person name="Nowell W R."/>
        </authorList>
    </citation>
    <scope>NUCLEOTIDE SEQUENCE</scope>
    <source>
        <strain evidence="2">Ploen Becks lab</strain>
    </source>
</reference>
<keyword evidence="3" id="KW-1185">Reference proteome</keyword>
<organism evidence="2 3">
    <name type="scientific">Brachionus calyciflorus</name>
    <dbReference type="NCBI Taxonomy" id="104777"/>
    <lineage>
        <taxon>Eukaryota</taxon>
        <taxon>Metazoa</taxon>
        <taxon>Spiralia</taxon>
        <taxon>Gnathifera</taxon>
        <taxon>Rotifera</taxon>
        <taxon>Eurotatoria</taxon>
        <taxon>Monogononta</taxon>
        <taxon>Pseudotrocha</taxon>
        <taxon>Ploima</taxon>
        <taxon>Brachionidae</taxon>
        <taxon>Brachionus</taxon>
    </lineage>
</organism>
<evidence type="ECO:0000313" key="2">
    <source>
        <dbReference type="EMBL" id="CAF0947393.1"/>
    </source>
</evidence>
<proteinExistence type="predicted"/>